<dbReference type="Gene3D" id="3.40.50.150">
    <property type="entry name" value="Vaccinia Virus protein VP39"/>
    <property type="match status" value="1"/>
</dbReference>
<name>A0ABV4X534_9CYAN</name>
<reference evidence="2 3" key="1">
    <citation type="submission" date="2024-09" db="EMBL/GenBank/DDBJ databases">
        <title>Floridaenema gen nov. (Aerosakkonemataceae, Aerosakkonematales ord. nov., Cyanobacteria) from benthic tropical and subtropical fresh waters, with the description of four new species.</title>
        <authorList>
            <person name="Moretto J.A."/>
            <person name="Berthold D.E."/>
            <person name="Lefler F.W."/>
            <person name="Huang I.-S."/>
            <person name="Laughinghouse H. IV."/>
        </authorList>
    </citation>
    <scope>NUCLEOTIDE SEQUENCE [LARGE SCALE GENOMIC DNA]</scope>
    <source>
        <strain evidence="2 3">BLCC-F46</strain>
    </source>
</reference>
<dbReference type="InterPro" id="IPR006342">
    <property type="entry name" value="FkbM_mtfrase"/>
</dbReference>
<dbReference type="SUPFAM" id="SSF53335">
    <property type="entry name" value="S-adenosyl-L-methionine-dependent methyltransferases"/>
    <property type="match status" value="1"/>
</dbReference>
<dbReference type="RefSeq" id="WP_413270947.1">
    <property type="nucleotide sequence ID" value="NZ_JBHFNQ010000104.1"/>
</dbReference>
<gene>
    <name evidence="2" type="ORF">ACE1CC_13450</name>
</gene>
<comment type="caution">
    <text evidence="2">The sequence shown here is derived from an EMBL/GenBank/DDBJ whole genome shotgun (WGS) entry which is preliminary data.</text>
</comment>
<dbReference type="Pfam" id="PF05050">
    <property type="entry name" value="Methyltransf_21"/>
    <property type="match status" value="1"/>
</dbReference>
<proteinExistence type="predicted"/>
<dbReference type="EMBL" id="JBHFNQ010000104">
    <property type="protein sequence ID" value="MFB2877855.1"/>
    <property type="molecule type" value="Genomic_DNA"/>
</dbReference>
<dbReference type="PANTHER" id="PTHR34203:SF15">
    <property type="entry name" value="SLL1173 PROTEIN"/>
    <property type="match status" value="1"/>
</dbReference>
<protein>
    <submittedName>
        <fullName evidence="2">FkbM family methyltransferase</fullName>
    </submittedName>
</protein>
<evidence type="ECO:0000313" key="2">
    <source>
        <dbReference type="EMBL" id="MFB2877855.1"/>
    </source>
</evidence>
<sequence>MTTTISQSGLIDPLGQLLKITGKLAFRGKGRLINYWLDKRDKNAKRIRILPGGGKVICDFSVPYEAMVWLEQEEQSDLELLTQLLKPGQTFVDCGANIGIWTIVAASAVGSNGRVYAFEPNPFTFEKLSQNISLLTSKEHIKLLPTAVGNENKELALQCHQEHNISQVISTSTNESIIVPVVTLDATFTDTFVDGIKIDVEGYEIEVLQGAETILKKYQPWLIVEFNTVLAKVNTLGDWNVHQYLSKLGYVCRESQYALDSTSTTILSQNWQTKGYCNLYYSMPK</sequence>
<accession>A0ABV4X534</accession>
<dbReference type="GO" id="GO:0008168">
    <property type="term" value="F:methyltransferase activity"/>
    <property type="evidence" value="ECO:0007669"/>
    <property type="project" value="UniProtKB-KW"/>
</dbReference>
<organism evidence="2 3">
    <name type="scientific">Floridaenema aerugineum BLCC-F46</name>
    <dbReference type="NCBI Taxonomy" id="3153654"/>
    <lineage>
        <taxon>Bacteria</taxon>
        <taxon>Bacillati</taxon>
        <taxon>Cyanobacteriota</taxon>
        <taxon>Cyanophyceae</taxon>
        <taxon>Oscillatoriophycideae</taxon>
        <taxon>Aerosakkonematales</taxon>
        <taxon>Aerosakkonemataceae</taxon>
        <taxon>Floridanema</taxon>
        <taxon>Floridanema aerugineum</taxon>
    </lineage>
</organism>
<dbReference type="GO" id="GO:0032259">
    <property type="term" value="P:methylation"/>
    <property type="evidence" value="ECO:0007669"/>
    <property type="project" value="UniProtKB-KW"/>
</dbReference>
<evidence type="ECO:0000313" key="3">
    <source>
        <dbReference type="Proteomes" id="UP001576774"/>
    </source>
</evidence>
<dbReference type="NCBIfam" id="TIGR01444">
    <property type="entry name" value="fkbM_fam"/>
    <property type="match status" value="1"/>
</dbReference>
<dbReference type="PANTHER" id="PTHR34203">
    <property type="entry name" value="METHYLTRANSFERASE, FKBM FAMILY PROTEIN"/>
    <property type="match status" value="1"/>
</dbReference>
<evidence type="ECO:0000259" key="1">
    <source>
        <dbReference type="Pfam" id="PF05050"/>
    </source>
</evidence>
<dbReference type="Proteomes" id="UP001576774">
    <property type="component" value="Unassembled WGS sequence"/>
</dbReference>
<keyword evidence="3" id="KW-1185">Reference proteome</keyword>
<feature type="domain" description="Methyltransferase FkbM" evidence="1">
    <location>
        <begin position="93"/>
        <end position="251"/>
    </location>
</feature>
<dbReference type="InterPro" id="IPR052514">
    <property type="entry name" value="SAM-dependent_MTase"/>
</dbReference>
<keyword evidence="2" id="KW-0489">Methyltransferase</keyword>
<dbReference type="InterPro" id="IPR029063">
    <property type="entry name" value="SAM-dependent_MTases_sf"/>
</dbReference>
<keyword evidence="2" id="KW-0808">Transferase</keyword>